<evidence type="ECO:0000256" key="1">
    <source>
        <dbReference type="SAM" id="SignalP"/>
    </source>
</evidence>
<accession>A0A7W7YLL8</accession>
<protein>
    <recommendedName>
        <fullName evidence="2">Neutral/alkaline non-lysosomal ceramidase N-terminal domain-containing protein</fullName>
    </recommendedName>
</protein>
<keyword evidence="4" id="KW-1185">Reference proteome</keyword>
<comment type="caution">
    <text evidence="3">The sequence shown here is derived from an EMBL/GenBank/DDBJ whole genome shotgun (WGS) entry which is preliminary data.</text>
</comment>
<dbReference type="InterPro" id="IPR031329">
    <property type="entry name" value="NEUT/ALK_ceramidase_N"/>
</dbReference>
<evidence type="ECO:0000313" key="3">
    <source>
        <dbReference type="EMBL" id="MBB5038294.1"/>
    </source>
</evidence>
<evidence type="ECO:0000313" key="4">
    <source>
        <dbReference type="Proteomes" id="UP000534294"/>
    </source>
</evidence>
<dbReference type="Proteomes" id="UP000534294">
    <property type="component" value="Unassembled WGS sequence"/>
</dbReference>
<dbReference type="RefSeq" id="WP_184208955.1">
    <property type="nucleotide sequence ID" value="NZ_JACHIF010000004.1"/>
</dbReference>
<feature type="domain" description="Neutral/alkaline non-lysosomal ceramidase N-terminal" evidence="2">
    <location>
        <begin position="49"/>
        <end position="284"/>
    </location>
</feature>
<gene>
    <name evidence="3" type="ORF">HNQ64_002552</name>
</gene>
<feature type="signal peptide" evidence="1">
    <location>
        <begin position="1"/>
        <end position="22"/>
    </location>
</feature>
<dbReference type="Pfam" id="PF04734">
    <property type="entry name" value="Ceramidase_alk"/>
    <property type="match status" value="1"/>
</dbReference>
<dbReference type="EMBL" id="JACHIF010000004">
    <property type="protein sequence ID" value="MBB5038294.1"/>
    <property type="molecule type" value="Genomic_DNA"/>
</dbReference>
<name>A0A7W7YLL8_9BACT</name>
<feature type="chain" id="PRO_5031273841" description="Neutral/alkaline non-lysosomal ceramidase N-terminal domain-containing protein" evidence="1">
    <location>
        <begin position="23"/>
        <end position="482"/>
    </location>
</feature>
<proteinExistence type="predicted"/>
<dbReference type="AlphaFoldDB" id="A0A7W7YLL8"/>
<keyword evidence="1" id="KW-0732">Signal</keyword>
<reference evidence="3 4" key="1">
    <citation type="submission" date="2020-08" db="EMBL/GenBank/DDBJ databases">
        <title>Genomic Encyclopedia of Type Strains, Phase IV (KMG-IV): sequencing the most valuable type-strain genomes for metagenomic binning, comparative biology and taxonomic classification.</title>
        <authorList>
            <person name="Goeker M."/>
        </authorList>
    </citation>
    <scope>NUCLEOTIDE SEQUENCE [LARGE SCALE GENOMIC DNA]</scope>
    <source>
        <strain evidence="3 4">DSM 12251</strain>
    </source>
</reference>
<evidence type="ECO:0000259" key="2">
    <source>
        <dbReference type="Pfam" id="PF04734"/>
    </source>
</evidence>
<organism evidence="3 4">
    <name type="scientific">Prosthecobacter dejongeii</name>
    <dbReference type="NCBI Taxonomy" id="48465"/>
    <lineage>
        <taxon>Bacteria</taxon>
        <taxon>Pseudomonadati</taxon>
        <taxon>Verrucomicrobiota</taxon>
        <taxon>Verrucomicrobiia</taxon>
        <taxon>Verrucomicrobiales</taxon>
        <taxon>Verrucomicrobiaceae</taxon>
        <taxon>Prosthecobacter</taxon>
    </lineage>
</organism>
<sequence length="482" mass="52227">MRRRFFSGCLAALILTGASAHAEFRAGAFAQDISPNQFPTPVNGGMKGNFAQGITDPMHARCLALHDGRRALVYVVVDACMIPREICEEAKILASQATKIPTAHILISATHTHSAATLAGVFQSDPDPEYIKTVAPRIAAGIAQAVKNLEPAEFGWAFGSDPAHVFNRRWHMKEGQYYENPFGITTDRAKMNPGNVSTSVSVPTSAVDQDVAVMAVRSVADQRPIGVLANYSLHYVGGNTAISADYFGAFAREIATRLGAGDSRYAGKPAFVGILSNGTSGNINNINFGSSIRYKRNPGEQINIVARSVADAAVGAYETIKWEKEAPLDSEETDIQLGVRKGTAQDLSQAKEWLATIPKDKDGQWGDKKAIYARETVLLADYPDTVPVKLQAHRIGTLSVAAIPCEVFVQIGLRLKQTTPFARHFTISLANGYNGYLPTEEDHAMGGYETWRARSSYLEVPAAAKVTDKLEDMLSALKRRAQ</sequence>